<name>A0A178MDG9_9CHLR</name>
<dbReference type="PANTHER" id="PTHR30486">
    <property type="entry name" value="TWITCHING MOTILITY PROTEIN PILT"/>
    <property type="match status" value="1"/>
</dbReference>
<reference evidence="3 4" key="1">
    <citation type="submission" date="2016-04" db="EMBL/GenBank/DDBJ databases">
        <title>Chloroflexus islandicus sp. nov., a thermophilic filamentous anoxygenic phototrophic bacterium from geyser Strokkur (Iceland).</title>
        <authorList>
            <person name="Gaisin V.A."/>
            <person name="Kalashnikov A.M."/>
            <person name="Sukhacheva M.V."/>
            <person name="Grouzdev D.S."/>
            <person name="Ivanov T.M."/>
            <person name="Kuznetsov B."/>
            <person name="Gorlenko V.M."/>
        </authorList>
    </citation>
    <scope>NUCLEOTIDE SEQUENCE [LARGE SCALE GENOMIC DNA]</scope>
    <source>
        <strain evidence="4">isl-2</strain>
    </source>
</reference>
<gene>
    <name evidence="3" type="ORF">A6A03_01810</name>
</gene>
<dbReference type="PANTHER" id="PTHR30486:SF6">
    <property type="entry name" value="TYPE IV PILUS RETRACTATION ATPASE PILT"/>
    <property type="match status" value="1"/>
</dbReference>
<comment type="caution">
    <text evidence="3">The sequence shown here is derived from an EMBL/GenBank/DDBJ whole genome shotgun (WGS) entry which is preliminary data.</text>
</comment>
<keyword evidence="4" id="KW-1185">Reference proteome</keyword>
<evidence type="ECO:0000259" key="2">
    <source>
        <dbReference type="Pfam" id="PF00437"/>
    </source>
</evidence>
<comment type="similarity">
    <text evidence="1">Belongs to the GSP E family.</text>
</comment>
<dbReference type="STRING" id="1707952.A6A03_01810"/>
<evidence type="ECO:0000256" key="1">
    <source>
        <dbReference type="ARBA" id="ARBA00006611"/>
    </source>
</evidence>
<dbReference type="SUPFAM" id="SSF52540">
    <property type="entry name" value="P-loop containing nucleoside triphosphate hydrolases"/>
    <property type="match status" value="1"/>
</dbReference>
<organism evidence="3 4">
    <name type="scientific">Chloroflexus islandicus</name>
    <dbReference type="NCBI Taxonomy" id="1707952"/>
    <lineage>
        <taxon>Bacteria</taxon>
        <taxon>Bacillati</taxon>
        <taxon>Chloroflexota</taxon>
        <taxon>Chloroflexia</taxon>
        <taxon>Chloroflexales</taxon>
        <taxon>Chloroflexineae</taxon>
        <taxon>Chloroflexaceae</taxon>
        <taxon>Chloroflexus</taxon>
    </lineage>
</organism>
<evidence type="ECO:0000313" key="4">
    <source>
        <dbReference type="Proteomes" id="UP000078287"/>
    </source>
</evidence>
<feature type="domain" description="Bacterial type II secretion system protein E" evidence="2">
    <location>
        <begin position="152"/>
        <end position="326"/>
    </location>
</feature>
<dbReference type="InterPro" id="IPR027417">
    <property type="entry name" value="P-loop_NTPase"/>
</dbReference>
<dbReference type="AlphaFoldDB" id="A0A178MDG9"/>
<dbReference type="InterPro" id="IPR050921">
    <property type="entry name" value="T4SS_GSP_E_ATPase"/>
</dbReference>
<dbReference type="Pfam" id="PF00437">
    <property type="entry name" value="T2SSE"/>
    <property type="match status" value="1"/>
</dbReference>
<sequence>MQSGWDTLTQTPASLPTTGAAIADELRMLLRSGRLRDCWHLPPAEAFARLGFDGAIRWHEVAWYGPLEIWRDPEHAVSDILFNGPLDSPFFVVQRGMMVNTGVMVHPAWIDWTQRQLVQRSHDGLVDVPAFAQGVVDGLRYALTNRRASPAGPSLAIRLLPERWATLDDLVQSNVISREASDLLLAALNGGASVLIAGPTGSGKTTLAAALSQAIGARMRLVVIEDGGELPRSANSLHIEAPAEAGGFSRAVTFALRQKPNYIIVGEVRGGEAMAMLQAAATGHPGLGTIHAATVQGALRNLERMALIGLAHETTGAGQAAAQIVRGLITSDVVNLLVVLIGRTPHGKRGVLAVEEVLPQGAQGQSGDPFPTNPLFRYDRASERLARAGYVNAGWGAGRL</sequence>
<dbReference type="InterPro" id="IPR001482">
    <property type="entry name" value="T2SS/T4SS_dom"/>
</dbReference>
<proteinExistence type="inferred from homology"/>
<dbReference type="CDD" id="cd01130">
    <property type="entry name" value="VirB11-like_ATPase"/>
    <property type="match status" value="1"/>
</dbReference>
<accession>A0A178MDG9</accession>
<protein>
    <submittedName>
        <fullName evidence="3">Secretion system protein E</fullName>
    </submittedName>
</protein>
<dbReference type="Gene3D" id="3.40.50.300">
    <property type="entry name" value="P-loop containing nucleotide triphosphate hydrolases"/>
    <property type="match status" value="1"/>
</dbReference>
<dbReference type="OrthoDB" id="9810761at2"/>
<dbReference type="EMBL" id="LWQS01000049">
    <property type="protein sequence ID" value="OAN46078.1"/>
    <property type="molecule type" value="Genomic_DNA"/>
</dbReference>
<dbReference type="GO" id="GO:0016887">
    <property type="term" value="F:ATP hydrolysis activity"/>
    <property type="evidence" value="ECO:0007669"/>
    <property type="project" value="InterPro"/>
</dbReference>
<dbReference type="Proteomes" id="UP000078287">
    <property type="component" value="Unassembled WGS sequence"/>
</dbReference>
<evidence type="ECO:0000313" key="3">
    <source>
        <dbReference type="EMBL" id="OAN46078.1"/>
    </source>
</evidence>